<proteinExistence type="predicted"/>
<accession>A0A7C3N9P3</accession>
<sequence>MRYLQILFFTFLINLNLFPEKISYIIFKDDKIVGYSSFEIKDFVILERTIFLDGFSKEYIFSKTDVKENYFKSYRYYADKNFPDFIEFKDGILVKKIGQKIFKYKIKLNKIFGIENILTVSYLGGISEDSIFNFDRNEILKVKKDGEKFSFGFGDYSIFRSKGIIDSVFYLKYKYLKSGNNFEINNPYYLDLNYFYQPKDFFKKKNRKNIELKYTKIQISYNDENKEVLLITPFTFTSDMFGNISNLVTPFTQLQLSENLNIPTLIFEFKTKDVNPVTVKEGIKEIYEFLKKNYQKVNLLTFNHLFLFCDIEKFDKVLLINPPLEDMNLWSEDFFKKLSVEKRYLFNNYEKFLKFEVVDTTIKENEIRNFYDKKENLIFIFSKDILSKSEIEKACKLKGKIYFVKNIDRRLNSYYKYDLWSFENNVFIDQKILNFLDELLNTKKE</sequence>
<organism evidence="1">
    <name type="scientific">candidate division WOR-3 bacterium</name>
    <dbReference type="NCBI Taxonomy" id="2052148"/>
    <lineage>
        <taxon>Bacteria</taxon>
        <taxon>Bacteria division WOR-3</taxon>
    </lineage>
</organism>
<name>A0A7C3N9P3_UNCW3</name>
<evidence type="ECO:0000313" key="1">
    <source>
        <dbReference type="EMBL" id="HFK24245.1"/>
    </source>
</evidence>
<reference evidence="1" key="1">
    <citation type="journal article" date="2020" name="mSystems">
        <title>Genome- and Community-Level Interaction Insights into Carbon Utilization and Element Cycling Functions of Hydrothermarchaeota in Hydrothermal Sediment.</title>
        <authorList>
            <person name="Zhou Z."/>
            <person name="Liu Y."/>
            <person name="Xu W."/>
            <person name="Pan J."/>
            <person name="Luo Z.H."/>
            <person name="Li M."/>
        </authorList>
    </citation>
    <scope>NUCLEOTIDE SEQUENCE [LARGE SCALE GENOMIC DNA]</scope>
    <source>
        <strain evidence="1">SpSt-464</strain>
    </source>
</reference>
<dbReference type="EMBL" id="DSTT01000005">
    <property type="protein sequence ID" value="HFK24245.1"/>
    <property type="molecule type" value="Genomic_DNA"/>
</dbReference>
<dbReference type="AlphaFoldDB" id="A0A7C3N9P3"/>
<protein>
    <submittedName>
        <fullName evidence="1">Uncharacterized protein</fullName>
    </submittedName>
</protein>
<comment type="caution">
    <text evidence="1">The sequence shown here is derived from an EMBL/GenBank/DDBJ whole genome shotgun (WGS) entry which is preliminary data.</text>
</comment>
<gene>
    <name evidence="1" type="ORF">ENS15_06340</name>
</gene>